<evidence type="ECO:0000313" key="4">
    <source>
        <dbReference type="Proteomes" id="UP000245390"/>
    </source>
</evidence>
<name>A0A316G483_9RHOB</name>
<evidence type="ECO:0000259" key="2">
    <source>
        <dbReference type="Pfam" id="PF17289"/>
    </source>
</evidence>
<reference evidence="3 4" key="1">
    <citation type="submission" date="2018-05" db="EMBL/GenBank/DDBJ databases">
        <title>Genomic Encyclopedia of Type Strains, Phase IV (KMG-IV): sequencing the most valuable type-strain genomes for metagenomic binning, comparative biology and taxonomic classification.</title>
        <authorList>
            <person name="Goeker M."/>
        </authorList>
    </citation>
    <scope>NUCLEOTIDE SEQUENCE [LARGE SCALE GENOMIC DNA]</scope>
    <source>
        <strain evidence="3 4">DSM 103371</strain>
    </source>
</reference>
<accession>A0A316G483</accession>
<keyword evidence="4" id="KW-1185">Reference proteome</keyword>
<organism evidence="3 4">
    <name type="scientific">Silicimonas algicola</name>
    <dbReference type="NCBI Taxonomy" id="1826607"/>
    <lineage>
        <taxon>Bacteria</taxon>
        <taxon>Pseudomonadati</taxon>
        <taxon>Pseudomonadota</taxon>
        <taxon>Alphaproteobacteria</taxon>
        <taxon>Rhodobacterales</taxon>
        <taxon>Paracoccaceae</taxon>
    </lineage>
</organism>
<evidence type="ECO:0000256" key="1">
    <source>
        <dbReference type="ARBA" id="ARBA00022612"/>
    </source>
</evidence>
<dbReference type="AlphaFoldDB" id="A0A316G483"/>
<dbReference type="EMBL" id="QGGV01000006">
    <property type="protein sequence ID" value="PWK55638.1"/>
    <property type="molecule type" value="Genomic_DNA"/>
</dbReference>
<dbReference type="Pfam" id="PF17289">
    <property type="entry name" value="Terminase_6C"/>
    <property type="match status" value="1"/>
</dbReference>
<sequence>MTDPKKADVEALLRLSFRAFLEMVFKTLHPEKEFQDNWHIEAICLALECVASGDVRRQMIHVPPRTLKSIIVSVAWPAFLLGHDPSLEIWVVSNNLDLATELANKFRKVVETDWYRDAFPTLSGAPAKDNERVFITEQGGKREAISVNGAVIGKGADLIIMDDPLDGSQVASQSVCGKVNSWIDNSLSNRLNDPAKSPMVLVMQRLSIHDPAAHLASQEHWNRLSLPAIAEEDMQVPIGQGELHAFERGDLLDPARLPRDVLAVQRAKMGEANFLAQYQQRPVPAGGGEIDISLFQRYDVLPKPFDVRFLSVDAASGSQSGSYSVIQAFQMTDERLYMMWSVRGYWSFPQLVKHVVQAEKHIDADFIAIEKAHSGLALLETLWDRYPLNVRRKLLQPVVPKLSKEDRMAKAMVLVADERVLLPKVAPWLDVLFPELTEFPGGTHDDQVDALSQGILFFNLLLKSRYNPHLDRNIKVLTRW</sequence>
<dbReference type="Gene3D" id="3.40.50.300">
    <property type="entry name" value="P-loop containing nucleotide triphosphate hydrolases"/>
    <property type="match status" value="1"/>
</dbReference>
<dbReference type="Proteomes" id="UP000245390">
    <property type="component" value="Unassembled WGS sequence"/>
</dbReference>
<dbReference type="KEGG" id="salo:EF888_16760"/>
<dbReference type="Gene3D" id="3.30.420.240">
    <property type="match status" value="1"/>
</dbReference>
<evidence type="ECO:0000313" key="3">
    <source>
        <dbReference type="EMBL" id="PWK55638.1"/>
    </source>
</evidence>
<gene>
    <name evidence="3" type="ORF">C8D95_10633</name>
</gene>
<protein>
    <submittedName>
        <fullName evidence="3">Putative phage terminase large subunit-like protein</fullName>
    </submittedName>
</protein>
<comment type="caution">
    <text evidence="3">The sequence shown here is derived from an EMBL/GenBank/DDBJ whole genome shotgun (WGS) entry which is preliminary data.</text>
</comment>
<dbReference type="InterPro" id="IPR027417">
    <property type="entry name" value="P-loop_NTPase"/>
</dbReference>
<keyword evidence="1" id="KW-1188">Viral release from host cell</keyword>
<feature type="domain" description="Terminase large subunit gp17-like C-terminal" evidence="2">
    <location>
        <begin position="360"/>
        <end position="455"/>
    </location>
</feature>
<proteinExistence type="predicted"/>
<dbReference type="RefSeq" id="WP_109759729.1">
    <property type="nucleotide sequence ID" value="NZ_CP034588.1"/>
</dbReference>
<dbReference type="OrthoDB" id="9771580at2"/>
<dbReference type="InterPro" id="IPR035421">
    <property type="entry name" value="Terminase_6C"/>
</dbReference>